<dbReference type="AlphaFoldDB" id="A0A0D0DRD4"/>
<gene>
    <name evidence="1" type="ORF">PAXRUDRAFT_32953</name>
</gene>
<reference evidence="1 2" key="1">
    <citation type="submission" date="2014-04" db="EMBL/GenBank/DDBJ databases">
        <authorList>
            <consortium name="DOE Joint Genome Institute"/>
            <person name="Kuo A."/>
            <person name="Kohler A."/>
            <person name="Jargeat P."/>
            <person name="Nagy L.G."/>
            <person name="Floudas D."/>
            <person name="Copeland A."/>
            <person name="Barry K.W."/>
            <person name="Cichocki N."/>
            <person name="Veneault-Fourrey C."/>
            <person name="LaButti K."/>
            <person name="Lindquist E.A."/>
            <person name="Lipzen A."/>
            <person name="Lundell T."/>
            <person name="Morin E."/>
            <person name="Murat C."/>
            <person name="Sun H."/>
            <person name="Tunlid A."/>
            <person name="Henrissat B."/>
            <person name="Grigoriev I.V."/>
            <person name="Hibbett D.S."/>
            <person name="Martin F."/>
            <person name="Nordberg H.P."/>
            <person name="Cantor M.N."/>
            <person name="Hua S.X."/>
        </authorList>
    </citation>
    <scope>NUCLEOTIDE SEQUENCE [LARGE SCALE GENOMIC DNA]</scope>
    <source>
        <strain evidence="1 2">Ve08.2h10</strain>
    </source>
</reference>
<dbReference type="Gene3D" id="3.80.10.10">
    <property type="entry name" value="Ribonuclease Inhibitor"/>
    <property type="match status" value="1"/>
</dbReference>
<dbReference type="InParanoid" id="A0A0D0DRD4"/>
<dbReference type="STRING" id="930991.A0A0D0DRD4"/>
<protein>
    <submittedName>
        <fullName evidence="1">Unplaced genomic scaffold scaffold_217, whole genome shotgun sequence</fullName>
    </submittedName>
</protein>
<dbReference type="InterPro" id="IPR032675">
    <property type="entry name" value="LRR_dom_sf"/>
</dbReference>
<organism evidence="1 2">
    <name type="scientific">Paxillus rubicundulus Ve08.2h10</name>
    <dbReference type="NCBI Taxonomy" id="930991"/>
    <lineage>
        <taxon>Eukaryota</taxon>
        <taxon>Fungi</taxon>
        <taxon>Dikarya</taxon>
        <taxon>Basidiomycota</taxon>
        <taxon>Agaricomycotina</taxon>
        <taxon>Agaricomycetes</taxon>
        <taxon>Agaricomycetidae</taxon>
        <taxon>Boletales</taxon>
        <taxon>Paxilineae</taxon>
        <taxon>Paxillaceae</taxon>
        <taxon>Paxillus</taxon>
    </lineage>
</organism>
<dbReference type="HOGENOM" id="CLU_698495_0_0_1"/>
<evidence type="ECO:0000313" key="1">
    <source>
        <dbReference type="EMBL" id="KIK95488.1"/>
    </source>
</evidence>
<reference evidence="2" key="2">
    <citation type="submission" date="2015-01" db="EMBL/GenBank/DDBJ databases">
        <title>Evolutionary Origins and Diversification of the Mycorrhizal Mutualists.</title>
        <authorList>
            <consortium name="DOE Joint Genome Institute"/>
            <consortium name="Mycorrhizal Genomics Consortium"/>
            <person name="Kohler A."/>
            <person name="Kuo A."/>
            <person name="Nagy L.G."/>
            <person name="Floudas D."/>
            <person name="Copeland A."/>
            <person name="Barry K.W."/>
            <person name="Cichocki N."/>
            <person name="Veneault-Fourrey C."/>
            <person name="LaButti K."/>
            <person name="Lindquist E.A."/>
            <person name="Lipzen A."/>
            <person name="Lundell T."/>
            <person name="Morin E."/>
            <person name="Murat C."/>
            <person name="Riley R."/>
            <person name="Ohm R."/>
            <person name="Sun H."/>
            <person name="Tunlid A."/>
            <person name="Henrissat B."/>
            <person name="Grigoriev I.V."/>
            <person name="Hibbett D.S."/>
            <person name="Martin F."/>
        </authorList>
    </citation>
    <scope>NUCLEOTIDE SEQUENCE [LARGE SCALE GENOMIC DNA]</scope>
    <source>
        <strain evidence="2">Ve08.2h10</strain>
    </source>
</reference>
<keyword evidence="2" id="KW-1185">Reference proteome</keyword>
<dbReference type="Proteomes" id="UP000054538">
    <property type="component" value="Unassembled WGS sequence"/>
</dbReference>
<sequence>MTSFNPVDGCRHVGHQQELGASITLLPGLDQRTVEHRHDNLLALKHVDTHGSCPWQNSKRTNSGPGHPAPISGIPAELLMMILTDVVISESSSCMCKFVWVSSPKRLAAVSRKWRAAIFSCPALWTHVHVTPYQSVKMLNEHLLNSSRLPIHVTVHQWPFRDPIPTSGPLSIAALTAQLYSILSQANAEPICGRVQSLTINATESNTFVDFVLQTWSVRGLRFPVLRHVSLSGGLRAIWSRSCFFDGKNAPALETLELKNIMVSCNVGRLSWGVGLNLTTLVWKGPAHHDNGSLVIPVTLFHKIVASLPSLTTLELHGHAVGLEHATLESLASSGVLPLTHIKILRASRHAFINPNAAFMLFLLLPSLTHALIRGHCCSGPLTCRTATHAIRALIDFPRVPPSLEDVVFECLDENPHLGWREWVLKELDSWKERRKAIGESVTVPRVRMRMLNGETLVGEEGRREACEAIDGIA</sequence>
<accession>A0A0D0DRD4</accession>
<proteinExistence type="predicted"/>
<name>A0A0D0DRD4_9AGAM</name>
<dbReference type="EMBL" id="KN825039">
    <property type="protein sequence ID" value="KIK95488.1"/>
    <property type="molecule type" value="Genomic_DNA"/>
</dbReference>
<evidence type="ECO:0000313" key="2">
    <source>
        <dbReference type="Proteomes" id="UP000054538"/>
    </source>
</evidence>
<dbReference type="OrthoDB" id="2680016at2759"/>